<dbReference type="InterPro" id="IPR027165">
    <property type="entry name" value="CND3"/>
</dbReference>
<evidence type="ECO:0000313" key="12">
    <source>
        <dbReference type="Proteomes" id="UP000467700"/>
    </source>
</evidence>
<feature type="region of interest" description="Disordered" evidence="9">
    <location>
        <begin position="982"/>
        <end position="1245"/>
    </location>
</feature>
<evidence type="ECO:0000256" key="7">
    <source>
        <dbReference type="ARBA" id="ARBA00023306"/>
    </source>
</evidence>
<evidence type="ECO:0000256" key="3">
    <source>
        <dbReference type="ARBA" id="ARBA00022454"/>
    </source>
</evidence>
<comment type="similarity">
    <text evidence="2">Belongs to the CND3 (condensin subunit 3) family.</text>
</comment>
<feature type="domain" description="Nuclear condensin complex subunit 3 C-terminal" evidence="10">
    <location>
        <begin position="635"/>
        <end position="911"/>
    </location>
</feature>
<evidence type="ECO:0000256" key="8">
    <source>
        <dbReference type="SAM" id="Coils"/>
    </source>
</evidence>
<feature type="compositionally biased region" description="Acidic residues" evidence="9">
    <location>
        <begin position="587"/>
        <end position="598"/>
    </location>
</feature>
<feature type="compositionally biased region" description="Basic and acidic residues" evidence="9">
    <location>
        <begin position="616"/>
        <end position="627"/>
    </location>
</feature>
<reference evidence="11 12" key="1">
    <citation type="submission" date="2020-01" db="EMBL/GenBank/DDBJ databases">
        <authorList>
            <person name="Gupta K D."/>
        </authorList>
    </citation>
    <scope>NUCLEOTIDE SEQUENCE [LARGE SCALE GENOMIC DNA]</scope>
</reference>
<evidence type="ECO:0000256" key="2">
    <source>
        <dbReference type="ARBA" id="ARBA00006533"/>
    </source>
</evidence>
<dbReference type="InterPro" id="IPR011989">
    <property type="entry name" value="ARM-like"/>
</dbReference>
<feature type="compositionally biased region" description="Basic residues" evidence="9">
    <location>
        <begin position="1141"/>
        <end position="1150"/>
    </location>
</feature>
<proteinExistence type="inferred from homology"/>
<evidence type="ECO:0000259" key="10">
    <source>
        <dbReference type="Pfam" id="PF12719"/>
    </source>
</evidence>
<comment type="subcellular location">
    <subcellularLocation>
        <location evidence="1">Chromosome</location>
    </subcellularLocation>
</comment>
<dbReference type="AlphaFoldDB" id="A0A8S0WU40"/>
<dbReference type="Pfam" id="PF12719">
    <property type="entry name" value="Cnd3"/>
    <property type="match status" value="1"/>
</dbReference>
<evidence type="ECO:0000256" key="9">
    <source>
        <dbReference type="SAM" id="MobiDB-lite"/>
    </source>
</evidence>
<sequence>MSIIKHVLTRRVWLINDERKVRILIPSTDSKIMAPASSSKQKSKEEVVEELRESIGAIFEQAQLSVANHKKNCVALSKIHTKAAAITHGAKGGGVKPTGERAFQEVFIDMVNRVLVVKKGVANADRVVKYVGSFVKFMNEKAIEAKAKTASSSSISAGNGDEDEETPTSRFVAKLLNWLIQGFGAKNKIVRYRCIQVVSEMISHLGEIDEDTYTELRDALTDRMNDKESLIRAQSVMALSKLVGSEEPDEIEQGEQTILQTLLEAVSADPAGEVRRAALLNVPLIPSTIDGILSRTRDVDAITRKLIYSNVLLPKMKHPRQLTIAHREQIVKDGLGDREPTVRVAAGKLVTSWFDTILAEEEHESTKGWEGDDGGVMKGLIRFLGLFDAVGPGEAVAVDAILSVFTTRPEVPDVFVFPDEYWKDLTAESVLLARVFVEHAVSSKNEARLETASLPVVTAFAFHVQEAYNSILQVLQEQEAAKLLRAGRDAREDEEEQDEELEEELAKCEVVMGELLKLALKLDYGDEIGRRKVFSVVKDMLAHPRLPPGLIERCLDVLKEIMPSERDLIRLIVEIVVELREGDEEAEVADELPIDDNQSDVSQTTIRRDKPSRKQKAPEDLSPEQRMEADVTDVRCLMLCIAMLERVNGTFEDNSTLEGILGDLIIPSVKRKELAMREKALVSLGLCCLIAKSMALNSFQLFLSQAQNAPPELKVQVLRIIMDLLIMYDHEFFARSEETAKQIVDFLLQLLEGEESPEAQAVLATGFCKLLLSGIVNEPKVLVCLALLYISPTTANNQELRQCLSYFFPVYSYSSAANQCRIASIFMSTFDLAVRLHEDLDDDQEMITPHQLGLLMVDWTNPLKAAEVAVDKTPSQAHISLAVEILVALYDSDRTVDEQKILCQLLGQLHIEAGLELRSIHKLNILISHHEEQCPFENSANEKLFGRFKTKFSTLFEKELKEIDPQEYLDDEFRDVYQKMGVDVPEEGEDGQVRRRSRSKAKSKGKRKAWSDDEEDEEDEEEEKGEAAEEDEEMQQEEQAEEQPTEEEHGSAADAQSNIEEDNSDAEVDPEEEVTEVESRENSPTPPPTKPKKKPPATRQSGRNPKVATTKSRKGAKQQDSESQGSNEENVPPPVIVSVTPKKKGVKRVHTPGSGNANSPANRKRTRVKAPLKPVPKEATPEESDIESPPSPTPKKNTRQTRARAANARKKTAKELLPPATQSDEEADEVASLMASSDDFGGYSD</sequence>
<dbReference type="OrthoDB" id="27187at2759"/>
<feature type="compositionally biased region" description="Acidic residues" evidence="9">
    <location>
        <begin position="1012"/>
        <end position="1045"/>
    </location>
</feature>
<accession>A0A8S0WU40</accession>
<feature type="region of interest" description="Disordered" evidence="9">
    <location>
        <begin position="587"/>
        <end position="627"/>
    </location>
</feature>
<dbReference type="SUPFAM" id="SSF48371">
    <property type="entry name" value="ARM repeat"/>
    <property type="match status" value="1"/>
</dbReference>
<keyword evidence="8" id="KW-0175">Coiled coil</keyword>
<dbReference type="InterPro" id="IPR016024">
    <property type="entry name" value="ARM-type_fold"/>
</dbReference>
<dbReference type="Gene3D" id="1.25.10.10">
    <property type="entry name" value="Leucine-rich Repeat Variant"/>
    <property type="match status" value="1"/>
</dbReference>
<keyword evidence="12" id="KW-1185">Reference proteome</keyword>
<feature type="coiled-coil region" evidence="8">
    <location>
        <begin position="484"/>
        <end position="511"/>
    </location>
</feature>
<keyword evidence="4" id="KW-0132">Cell division</keyword>
<gene>
    <name evidence="11" type="ORF">AAE3_LOCUS535</name>
</gene>
<evidence type="ECO:0000313" key="11">
    <source>
        <dbReference type="EMBL" id="CAA7257465.1"/>
    </source>
</evidence>
<dbReference type="GO" id="GO:0000793">
    <property type="term" value="C:condensed chromosome"/>
    <property type="evidence" value="ECO:0007669"/>
    <property type="project" value="TreeGrafter"/>
</dbReference>
<name>A0A8S0WU40_CYCAE</name>
<dbReference type="PANTHER" id="PTHR14418:SF5">
    <property type="entry name" value="CONDENSIN COMPLEX SUBUNIT 3"/>
    <property type="match status" value="1"/>
</dbReference>
<dbReference type="PANTHER" id="PTHR14418">
    <property type="entry name" value="CONDENSIN COMPLEX SUBUNIT 3-RELATED"/>
    <property type="match status" value="1"/>
</dbReference>
<feature type="compositionally biased region" description="Acidic residues" evidence="9">
    <location>
        <begin position="1059"/>
        <end position="1076"/>
    </location>
</feature>
<feature type="compositionally biased region" description="Basic residues" evidence="9">
    <location>
        <begin position="994"/>
        <end position="1008"/>
    </location>
</feature>
<dbReference type="GO" id="GO:0007076">
    <property type="term" value="P:mitotic chromosome condensation"/>
    <property type="evidence" value="ECO:0007669"/>
    <property type="project" value="InterPro"/>
</dbReference>
<dbReference type="InterPro" id="IPR025977">
    <property type="entry name" value="Cnd3_C"/>
</dbReference>
<evidence type="ECO:0000256" key="5">
    <source>
        <dbReference type="ARBA" id="ARBA00022776"/>
    </source>
</evidence>
<organism evidence="11 12">
    <name type="scientific">Cyclocybe aegerita</name>
    <name type="common">Black poplar mushroom</name>
    <name type="synonym">Agrocybe aegerita</name>
    <dbReference type="NCBI Taxonomy" id="1973307"/>
    <lineage>
        <taxon>Eukaryota</taxon>
        <taxon>Fungi</taxon>
        <taxon>Dikarya</taxon>
        <taxon>Basidiomycota</taxon>
        <taxon>Agaricomycotina</taxon>
        <taxon>Agaricomycetes</taxon>
        <taxon>Agaricomycetidae</taxon>
        <taxon>Agaricales</taxon>
        <taxon>Agaricineae</taxon>
        <taxon>Bolbitiaceae</taxon>
        <taxon>Cyclocybe</taxon>
    </lineage>
</organism>
<protein>
    <recommendedName>
        <fullName evidence="10">Nuclear condensin complex subunit 3 C-terminal domain-containing protein</fullName>
    </recommendedName>
</protein>
<evidence type="ECO:0000256" key="1">
    <source>
        <dbReference type="ARBA" id="ARBA00004286"/>
    </source>
</evidence>
<keyword evidence="5" id="KW-0498">Mitosis</keyword>
<feature type="compositionally biased region" description="Polar residues" evidence="9">
    <location>
        <begin position="1098"/>
        <end position="1110"/>
    </location>
</feature>
<evidence type="ECO:0000256" key="6">
    <source>
        <dbReference type="ARBA" id="ARBA00023067"/>
    </source>
</evidence>
<keyword evidence="6" id="KW-0226">DNA condensation</keyword>
<keyword evidence="3" id="KW-0158">Chromosome</keyword>
<feature type="compositionally biased region" description="Basic residues" evidence="9">
    <location>
        <begin position="1196"/>
        <end position="1212"/>
    </location>
</feature>
<comment type="caution">
    <text evidence="11">The sequence shown here is derived from an EMBL/GenBank/DDBJ whole genome shotgun (WGS) entry which is preliminary data.</text>
</comment>
<dbReference type="EMBL" id="CACVBS010000001">
    <property type="protein sequence ID" value="CAA7257465.1"/>
    <property type="molecule type" value="Genomic_DNA"/>
</dbReference>
<keyword evidence="7" id="KW-0131">Cell cycle</keyword>
<evidence type="ECO:0000256" key="4">
    <source>
        <dbReference type="ARBA" id="ARBA00022618"/>
    </source>
</evidence>
<dbReference type="Proteomes" id="UP000467700">
    <property type="component" value="Unassembled WGS sequence"/>
</dbReference>
<dbReference type="GO" id="GO:0051301">
    <property type="term" value="P:cell division"/>
    <property type="evidence" value="ECO:0007669"/>
    <property type="project" value="UniProtKB-KW"/>
</dbReference>
<dbReference type="GO" id="GO:0000796">
    <property type="term" value="C:condensin complex"/>
    <property type="evidence" value="ECO:0007669"/>
    <property type="project" value="InterPro"/>
</dbReference>